<evidence type="ECO:0000256" key="2">
    <source>
        <dbReference type="ARBA" id="ARBA00007524"/>
    </source>
</evidence>
<evidence type="ECO:0000313" key="7">
    <source>
        <dbReference type="EMBL" id="QLF68506.1"/>
    </source>
</evidence>
<dbReference type="RefSeq" id="WP_138288591.1">
    <property type="nucleotide sequence ID" value="NZ_CP058350.1"/>
</dbReference>
<dbReference type="Pfam" id="PF03073">
    <property type="entry name" value="TspO_MBR"/>
    <property type="match status" value="1"/>
</dbReference>
<comment type="similarity">
    <text evidence="2">Belongs to the TspO/BZRP family.</text>
</comment>
<keyword evidence="3 6" id="KW-0812">Transmembrane</keyword>
<dbReference type="InterPro" id="IPR038330">
    <property type="entry name" value="TspO/MBR-related_sf"/>
</dbReference>
<dbReference type="InterPro" id="IPR004307">
    <property type="entry name" value="TspO_MBR"/>
</dbReference>
<evidence type="ECO:0000256" key="6">
    <source>
        <dbReference type="SAM" id="Phobius"/>
    </source>
</evidence>
<dbReference type="PIRSF" id="PIRSF005859">
    <property type="entry name" value="PBR"/>
    <property type="match status" value="1"/>
</dbReference>
<evidence type="ECO:0000256" key="1">
    <source>
        <dbReference type="ARBA" id="ARBA00004141"/>
    </source>
</evidence>
<feature type="transmembrane region" description="Helical" evidence="6">
    <location>
        <begin position="69"/>
        <end position="89"/>
    </location>
</feature>
<evidence type="ECO:0000313" key="8">
    <source>
        <dbReference type="Proteomes" id="UP000308530"/>
    </source>
</evidence>
<gene>
    <name evidence="7" type="ORF">FE840_002475</name>
</gene>
<keyword evidence="5 6" id="KW-0472">Membrane</keyword>
<reference evidence="7 8" key="1">
    <citation type="submission" date="2020-06" db="EMBL/GenBank/DDBJ databases">
        <title>Genome sequence of Rhizobium sp strain ADMK78.</title>
        <authorList>
            <person name="Rahi P."/>
        </authorList>
    </citation>
    <scope>NUCLEOTIDE SEQUENCE [LARGE SCALE GENOMIC DNA]</scope>
    <source>
        <strain evidence="7 8">ADMK78</strain>
    </source>
</reference>
<dbReference type="PANTHER" id="PTHR10057:SF0">
    <property type="entry name" value="TRANSLOCATOR PROTEIN"/>
    <property type="match status" value="1"/>
</dbReference>
<feature type="transmembrane region" description="Helical" evidence="6">
    <location>
        <begin position="39"/>
        <end position="60"/>
    </location>
</feature>
<evidence type="ECO:0000256" key="3">
    <source>
        <dbReference type="ARBA" id="ARBA00022692"/>
    </source>
</evidence>
<dbReference type="CDD" id="cd15904">
    <property type="entry name" value="TSPO_MBR"/>
    <property type="match status" value="1"/>
</dbReference>
<organism evidence="7 8">
    <name type="scientific">Peteryoungia desertarenae</name>
    <dbReference type="NCBI Taxonomy" id="1813451"/>
    <lineage>
        <taxon>Bacteria</taxon>
        <taxon>Pseudomonadati</taxon>
        <taxon>Pseudomonadota</taxon>
        <taxon>Alphaproteobacteria</taxon>
        <taxon>Hyphomicrobiales</taxon>
        <taxon>Rhizobiaceae</taxon>
        <taxon>Peteryoungia</taxon>
    </lineage>
</organism>
<evidence type="ECO:0000256" key="5">
    <source>
        <dbReference type="ARBA" id="ARBA00023136"/>
    </source>
</evidence>
<evidence type="ECO:0000256" key="4">
    <source>
        <dbReference type="ARBA" id="ARBA00022989"/>
    </source>
</evidence>
<dbReference type="EMBL" id="CP058350">
    <property type="protein sequence ID" value="QLF68506.1"/>
    <property type="molecule type" value="Genomic_DNA"/>
</dbReference>
<protein>
    <submittedName>
        <fullName evidence="7">Tryptophan-rich sensory protein</fullName>
    </submittedName>
</protein>
<comment type="subcellular location">
    <subcellularLocation>
        <location evidence="1">Membrane</location>
        <topology evidence="1">Multi-pass membrane protein</topology>
    </subcellularLocation>
</comment>
<keyword evidence="8" id="KW-1185">Reference proteome</keyword>
<dbReference type="Gene3D" id="1.20.1260.100">
    <property type="entry name" value="TspO/MBR protein"/>
    <property type="match status" value="1"/>
</dbReference>
<keyword evidence="4 6" id="KW-1133">Transmembrane helix</keyword>
<proteinExistence type="inferred from homology"/>
<accession>A0ABX6QJJ0</accession>
<dbReference type="PANTHER" id="PTHR10057">
    <property type="entry name" value="PERIPHERAL-TYPE BENZODIAZEPINE RECEPTOR"/>
    <property type="match status" value="1"/>
</dbReference>
<sequence>MAAVIFTVIVLAAASSGALFKPGDWYAGLKKPSWTPPNWAFPVVWTLLYLMIGYAGWLVWQEGGWSMPLLFWGIQIVVNAAWSWLFFGLRRMDLAFADVSVLWLSVVGFIVTAWSSVPMASLLFIPYLLWVTTAAMLNHSVWRLNPEA</sequence>
<feature type="transmembrane region" description="Helical" evidence="6">
    <location>
        <begin position="101"/>
        <end position="130"/>
    </location>
</feature>
<dbReference type="Proteomes" id="UP000308530">
    <property type="component" value="Chromosome"/>
</dbReference>
<name>A0ABX6QJJ0_9HYPH</name>